<dbReference type="InterPro" id="IPR007047">
    <property type="entry name" value="Flp_Fap"/>
</dbReference>
<reference evidence="2 3" key="1">
    <citation type="submission" date="2015-03" db="EMBL/GenBank/DDBJ databases">
        <authorList>
            <consortium name="Pathogen Informatics"/>
            <person name="Murphy D."/>
        </authorList>
    </citation>
    <scope>NUCLEOTIDE SEQUENCE [LARGE SCALE GENOMIC DNA]</scope>
    <source>
        <strain evidence="2 3">3400/83</strain>
    </source>
</reference>
<name>A0AAI8ZRF8_YERFR</name>
<keyword evidence="1" id="KW-1133">Transmembrane helix</keyword>
<comment type="caution">
    <text evidence="2">The sequence shown here is derived from an EMBL/GenBank/DDBJ whole genome shotgun (WGS) entry which is preliminary data.</text>
</comment>
<keyword evidence="1" id="KW-0472">Membrane</keyword>
<dbReference type="AlphaFoldDB" id="A0AAI8ZRF8"/>
<evidence type="ECO:0000313" key="3">
    <source>
        <dbReference type="Proteomes" id="UP000046784"/>
    </source>
</evidence>
<dbReference type="EMBL" id="CGCB01000014">
    <property type="protein sequence ID" value="CFR02611.1"/>
    <property type="molecule type" value="Genomic_DNA"/>
</dbReference>
<organism evidence="2 3">
    <name type="scientific">Yersinia frederiksenii</name>
    <dbReference type="NCBI Taxonomy" id="29484"/>
    <lineage>
        <taxon>Bacteria</taxon>
        <taxon>Pseudomonadati</taxon>
        <taxon>Pseudomonadota</taxon>
        <taxon>Gammaproteobacteria</taxon>
        <taxon>Enterobacterales</taxon>
        <taxon>Yersiniaceae</taxon>
        <taxon>Yersinia</taxon>
    </lineage>
</organism>
<proteinExistence type="predicted"/>
<evidence type="ECO:0000256" key="1">
    <source>
        <dbReference type="SAM" id="Phobius"/>
    </source>
</evidence>
<sequence length="89" mass="9515">MFTKASSMVLNSSVFLAVKGQEKLQEMLTNEKGVTAIEYSMIAVAVSAMLYIVLGDGTSGDNFLGKIITAFDKIKDSIDQSMSAFPTAP</sequence>
<accession>A0AAI8ZRF8</accession>
<dbReference type="Proteomes" id="UP000046784">
    <property type="component" value="Unassembled WGS sequence"/>
</dbReference>
<feature type="transmembrane region" description="Helical" evidence="1">
    <location>
        <begin position="36"/>
        <end position="54"/>
    </location>
</feature>
<keyword evidence="1" id="KW-0812">Transmembrane</keyword>
<evidence type="ECO:0000313" key="2">
    <source>
        <dbReference type="EMBL" id="CFR02611.1"/>
    </source>
</evidence>
<protein>
    <submittedName>
        <fullName evidence="2">Flp pilus assembly protein, pilin Flp</fullName>
    </submittedName>
</protein>
<dbReference type="Pfam" id="PF04964">
    <property type="entry name" value="Flp_Fap"/>
    <property type="match status" value="1"/>
</dbReference>
<dbReference type="RefSeq" id="WP_050286755.1">
    <property type="nucleotide sequence ID" value="NZ_CABMMF010000014.1"/>
</dbReference>
<gene>
    <name evidence="2" type="ORF">ERS008524_02378</name>
</gene>